<comment type="caution">
    <text evidence="2">The sequence shown here is derived from an EMBL/GenBank/DDBJ whole genome shotgun (WGS) entry which is preliminary data.</text>
</comment>
<evidence type="ECO:0000256" key="1">
    <source>
        <dbReference type="SAM" id="MobiDB-lite"/>
    </source>
</evidence>
<dbReference type="Proteomes" id="UP001285441">
    <property type="component" value="Unassembled WGS sequence"/>
</dbReference>
<reference evidence="2" key="1">
    <citation type="journal article" date="2023" name="Mol. Phylogenet. Evol.">
        <title>Genome-scale phylogeny and comparative genomics of the fungal order Sordariales.</title>
        <authorList>
            <person name="Hensen N."/>
            <person name="Bonometti L."/>
            <person name="Westerberg I."/>
            <person name="Brannstrom I.O."/>
            <person name="Guillou S."/>
            <person name="Cros-Aarteil S."/>
            <person name="Calhoun S."/>
            <person name="Haridas S."/>
            <person name="Kuo A."/>
            <person name="Mondo S."/>
            <person name="Pangilinan J."/>
            <person name="Riley R."/>
            <person name="LaButti K."/>
            <person name="Andreopoulos B."/>
            <person name="Lipzen A."/>
            <person name="Chen C."/>
            <person name="Yan M."/>
            <person name="Daum C."/>
            <person name="Ng V."/>
            <person name="Clum A."/>
            <person name="Steindorff A."/>
            <person name="Ohm R.A."/>
            <person name="Martin F."/>
            <person name="Silar P."/>
            <person name="Natvig D.O."/>
            <person name="Lalanne C."/>
            <person name="Gautier V."/>
            <person name="Ament-Velasquez S.L."/>
            <person name="Kruys A."/>
            <person name="Hutchinson M.I."/>
            <person name="Powell A.J."/>
            <person name="Barry K."/>
            <person name="Miller A.N."/>
            <person name="Grigoriev I.V."/>
            <person name="Debuchy R."/>
            <person name="Gladieux P."/>
            <person name="Hiltunen Thoren M."/>
            <person name="Johannesson H."/>
        </authorList>
    </citation>
    <scope>NUCLEOTIDE SEQUENCE</scope>
    <source>
        <strain evidence="2">CBS 232.78</strain>
    </source>
</reference>
<evidence type="ECO:0000313" key="3">
    <source>
        <dbReference type="Proteomes" id="UP001285441"/>
    </source>
</evidence>
<dbReference type="AlphaFoldDB" id="A0AAE0K2E0"/>
<accession>A0AAE0K2E0</accession>
<gene>
    <name evidence="2" type="ORF">B0H63DRAFT_529168</name>
</gene>
<sequence length="150" mass="17686">MSELIDETATWKYAQQVREIMQMFVHQHYTGRVLVFLFLLSYLCESLAVECENFQDELEKIMEMDAIVLLRGMAWSNDKLVRALNEVTRAREKMTTWLMVGCDLRHSDMEREKQRVVEEFDKRRDRLRNATPRFSSASNRGADCERASAL</sequence>
<organism evidence="2 3">
    <name type="scientific">Podospora didyma</name>
    <dbReference type="NCBI Taxonomy" id="330526"/>
    <lineage>
        <taxon>Eukaryota</taxon>
        <taxon>Fungi</taxon>
        <taxon>Dikarya</taxon>
        <taxon>Ascomycota</taxon>
        <taxon>Pezizomycotina</taxon>
        <taxon>Sordariomycetes</taxon>
        <taxon>Sordariomycetidae</taxon>
        <taxon>Sordariales</taxon>
        <taxon>Podosporaceae</taxon>
        <taxon>Podospora</taxon>
    </lineage>
</organism>
<reference evidence="2" key="2">
    <citation type="submission" date="2023-06" db="EMBL/GenBank/DDBJ databases">
        <authorList>
            <consortium name="Lawrence Berkeley National Laboratory"/>
            <person name="Haridas S."/>
            <person name="Hensen N."/>
            <person name="Bonometti L."/>
            <person name="Westerberg I."/>
            <person name="Brannstrom I.O."/>
            <person name="Guillou S."/>
            <person name="Cros-Aarteil S."/>
            <person name="Calhoun S."/>
            <person name="Kuo A."/>
            <person name="Mondo S."/>
            <person name="Pangilinan J."/>
            <person name="Riley R."/>
            <person name="LaButti K."/>
            <person name="Andreopoulos B."/>
            <person name="Lipzen A."/>
            <person name="Chen C."/>
            <person name="Yanf M."/>
            <person name="Daum C."/>
            <person name="Ng V."/>
            <person name="Clum A."/>
            <person name="Steindorff A."/>
            <person name="Ohm R."/>
            <person name="Martin F."/>
            <person name="Silar P."/>
            <person name="Natvig D."/>
            <person name="Lalanne C."/>
            <person name="Gautier V."/>
            <person name="Ament-velasquez S.L."/>
            <person name="Kruys A."/>
            <person name="Hutchinson M.I."/>
            <person name="Powell A.J."/>
            <person name="Barry K."/>
            <person name="Miller A.N."/>
            <person name="Grigoriev I.V."/>
            <person name="Debuchy R."/>
            <person name="Gladieux P."/>
            <person name="Thoren M.H."/>
            <person name="Johannesson H."/>
        </authorList>
    </citation>
    <scope>NUCLEOTIDE SEQUENCE</scope>
    <source>
        <strain evidence="2">CBS 232.78</strain>
    </source>
</reference>
<feature type="region of interest" description="Disordered" evidence="1">
    <location>
        <begin position="131"/>
        <end position="150"/>
    </location>
</feature>
<keyword evidence="3" id="KW-1185">Reference proteome</keyword>
<name>A0AAE0K2E0_9PEZI</name>
<dbReference type="EMBL" id="JAULSW010000010">
    <property type="protein sequence ID" value="KAK3368798.1"/>
    <property type="molecule type" value="Genomic_DNA"/>
</dbReference>
<evidence type="ECO:0000313" key="2">
    <source>
        <dbReference type="EMBL" id="KAK3368798.1"/>
    </source>
</evidence>
<protein>
    <submittedName>
        <fullName evidence="2">Uncharacterized protein</fullName>
    </submittedName>
</protein>
<proteinExistence type="predicted"/>